<dbReference type="EMBL" id="OU895880">
    <property type="protein sequence ID" value="CAG9812151.1"/>
    <property type="molecule type" value="Genomic_DNA"/>
</dbReference>
<organism evidence="1 2">
    <name type="scientific">Chironomus riparius</name>
    <dbReference type="NCBI Taxonomy" id="315576"/>
    <lineage>
        <taxon>Eukaryota</taxon>
        <taxon>Metazoa</taxon>
        <taxon>Ecdysozoa</taxon>
        <taxon>Arthropoda</taxon>
        <taxon>Hexapoda</taxon>
        <taxon>Insecta</taxon>
        <taxon>Pterygota</taxon>
        <taxon>Neoptera</taxon>
        <taxon>Endopterygota</taxon>
        <taxon>Diptera</taxon>
        <taxon>Nematocera</taxon>
        <taxon>Chironomoidea</taxon>
        <taxon>Chironomidae</taxon>
        <taxon>Chironominae</taxon>
        <taxon>Chironomus</taxon>
    </lineage>
</organism>
<protein>
    <submittedName>
        <fullName evidence="1">Uncharacterized protein</fullName>
    </submittedName>
</protein>
<sequence>MENIQKEVINHINGLSSSKGAHKIPIIIIEEVDVDVDDDLQKSLSDKCHLEVPPENTEKFCSLHTEIEIKDQDGNLMKPKYRNSST</sequence>
<name>A0A9N9X1J0_9DIPT</name>
<evidence type="ECO:0000313" key="1">
    <source>
        <dbReference type="EMBL" id="CAG9812151.1"/>
    </source>
</evidence>
<evidence type="ECO:0000313" key="2">
    <source>
        <dbReference type="Proteomes" id="UP001153620"/>
    </source>
</evidence>
<accession>A0A9N9X1J0</accession>
<keyword evidence="2" id="KW-1185">Reference proteome</keyword>
<gene>
    <name evidence="1" type="ORF">CHIRRI_LOCUS14956</name>
</gene>
<dbReference type="AlphaFoldDB" id="A0A9N9X1J0"/>
<reference evidence="1" key="2">
    <citation type="submission" date="2022-10" db="EMBL/GenBank/DDBJ databases">
        <authorList>
            <consortium name="ENA_rothamsted_submissions"/>
            <consortium name="culmorum"/>
            <person name="King R."/>
        </authorList>
    </citation>
    <scope>NUCLEOTIDE SEQUENCE</scope>
</reference>
<dbReference type="Proteomes" id="UP001153620">
    <property type="component" value="Chromosome 4"/>
</dbReference>
<reference evidence="1" key="1">
    <citation type="submission" date="2022-01" db="EMBL/GenBank/DDBJ databases">
        <authorList>
            <person name="King R."/>
        </authorList>
    </citation>
    <scope>NUCLEOTIDE SEQUENCE</scope>
</reference>
<proteinExistence type="predicted"/>